<organism evidence="1 2">
    <name type="scientific">Rubripirellula amarantea</name>
    <dbReference type="NCBI Taxonomy" id="2527999"/>
    <lineage>
        <taxon>Bacteria</taxon>
        <taxon>Pseudomonadati</taxon>
        <taxon>Planctomycetota</taxon>
        <taxon>Planctomycetia</taxon>
        <taxon>Pirellulales</taxon>
        <taxon>Pirellulaceae</taxon>
        <taxon>Rubripirellula</taxon>
    </lineage>
</organism>
<evidence type="ECO:0000313" key="1">
    <source>
        <dbReference type="EMBL" id="TWT54793.1"/>
    </source>
</evidence>
<proteinExistence type="predicted"/>
<dbReference type="RefSeq" id="WP_146514782.1">
    <property type="nucleotide sequence ID" value="NZ_SJPI01000001.1"/>
</dbReference>
<sequence>MFALNVMAGNLRGNGRSLHSPYSTLSAKTLGCCIEFAGFWTAFERFLTCRVATSVDADHRALLAHRVNLNVLTGGDFLAREIPGVAG</sequence>
<dbReference type="Proteomes" id="UP000316598">
    <property type="component" value="Unassembled WGS sequence"/>
</dbReference>
<dbReference type="AlphaFoldDB" id="A0A5C5WXR5"/>
<accession>A0A5C5WXR5</accession>
<reference evidence="1 2" key="1">
    <citation type="submission" date="2019-02" db="EMBL/GenBank/DDBJ databases">
        <title>Deep-cultivation of Planctomycetes and their phenomic and genomic characterization uncovers novel biology.</title>
        <authorList>
            <person name="Wiegand S."/>
            <person name="Jogler M."/>
            <person name="Boedeker C."/>
            <person name="Pinto D."/>
            <person name="Vollmers J."/>
            <person name="Rivas-Marin E."/>
            <person name="Kohn T."/>
            <person name="Peeters S.H."/>
            <person name="Heuer A."/>
            <person name="Rast P."/>
            <person name="Oberbeckmann S."/>
            <person name="Bunk B."/>
            <person name="Jeske O."/>
            <person name="Meyerdierks A."/>
            <person name="Storesund J.E."/>
            <person name="Kallscheuer N."/>
            <person name="Luecker S."/>
            <person name="Lage O.M."/>
            <person name="Pohl T."/>
            <person name="Merkel B.J."/>
            <person name="Hornburger P."/>
            <person name="Mueller R.-W."/>
            <person name="Bruemmer F."/>
            <person name="Labrenz M."/>
            <person name="Spormann A.M."/>
            <person name="Op Den Camp H."/>
            <person name="Overmann J."/>
            <person name="Amann R."/>
            <person name="Jetten M.S.M."/>
            <person name="Mascher T."/>
            <person name="Medema M.H."/>
            <person name="Devos D.P."/>
            <person name="Kaster A.-K."/>
            <person name="Ovreas L."/>
            <person name="Rohde M."/>
            <person name="Galperin M.Y."/>
            <person name="Jogler C."/>
        </authorList>
    </citation>
    <scope>NUCLEOTIDE SEQUENCE [LARGE SCALE GENOMIC DNA]</scope>
    <source>
        <strain evidence="1 2">Pla22</strain>
    </source>
</reference>
<protein>
    <submittedName>
        <fullName evidence="1">Uncharacterized protein</fullName>
    </submittedName>
</protein>
<dbReference type="EMBL" id="SJPI01000001">
    <property type="protein sequence ID" value="TWT54793.1"/>
    <property type="molecule type" value="Genomic_DNA"/>
</dbReference>
<keyword evidence="2" id="KW-1185">Reference proteome</keyword>
<evidence type="ECO:0000313" key="2">
    <source>
        <dbReference type="Proteomes" id="UP000316598"/>
    </source>
</evidence>
<comment type="caution">
    <text evidence="1">The sequence shown here is derived from an EMBL/GenBank/DDBJ whole genome shotgun (WGS) entry which is preliminary data.</text>
</comment>
<gene>
    <name evidence="1" type="ORF">Pla22_24470</name>
</gene>
<name>A0A5C5WXR5_9BACT</name>